<keyword evidence="9" id="KW-1185">Reference proteome</keyword>
<evidence type="ECO:0000256" key="7">
    <source>
        <dbReference type="SAM" id="SignalP"/>
    </source>
</evidence>
<evidence type="ECO:0000256" key="5">
    <source>
        <dbReference type="PIRSR" id="PIRSR001227-1"/>
    </source>
</evidence>
<dbReference type="Proteomes" id="UP000295706">
    <property type="component" value="Unassembled WGS sequence"/>
</dbReference>
<evidence type="ECO:0000313" key="8">
    <source>
        <dbReference type="EMBL" id="TDB64071.1"/>
    </source>
</evidence>
<proteinExistence type="inferred from homology"/>
<evidence type="ECO:0000256" key="4">
    <source>
        <dbReference type="ARBA" id="ARBA00023145"/>
    </source>
</evidence>
<dbReference type="InterPro" id="IPR014395">
    <property type="entry name" value="Pen/GL7ACA/AHL_acylase"/>
</dbReference>
<keyword evidence="6" id="KW-0106">Calcium</keyword>
<dbReference type="EMBL" id="SMJU01000008">
    <property type="protein sequence ID" value="TDB64071.1"/>
    <property type="molecule type" value="Genomic_DNA"/>
</dbReference>
<feature type="binding site" evidence="6">
    <location>
        <position position="270"/>
    </location>
    <ligand>
        <name>Ca(2+)</name>
        <dbReference type="ChEBI" id="CHEBI:29108"/>
    </ligand>
</feature>
<dbReference type="Gene3D" id="3.60.20.10">
    <property type="entry name" value="Glutamine Phosphoribosylpyrophosphate, subunit 1, domain 1"/>
    <property type="match status" value="1"/>
</dbReference>
<dbReference type="AlphaFoldDB" id="A0A4R4KC93"/>
<comment type="cofactor">
    <cofactor evidence="6">
        <name>Ca(2+)</name>
        <dbReference type="ChEBI" id="CHEBI:29108"/>
    </cofactor>
    <text evidence="6">Binds 1 Ca(2+) ion per dimer.</text>
</comment>
<feature type="binding site" evidence="6">
    <location>
        <position position="273"/>
    </location>
    <ligand>
        <name>Ca(2+)</name>
        <dbReference type="ChEBI" id="CHEBI:29108"/>
    </ligand>
</feature>
<keyword evidence="6" id="KW-0479">Metal-binding</keyword>
<dbReference type="RefSeq" id="WP_132118713.1">
    <property type="nucleotide sequence ID" value="NZ_SMJU01000008.1"/>
</dbReference>
<feature type="signal peptide" evidence="7">
    <location>
        <begin position="1"/>
        <end position="17"/>
    </location>
</feature>
<dbReference type="Gene3D" id="2.30.120.10">
    <property type="match status" value="1"/>
</dbReference>
<dbReference type="SUPFAM" id="SSF56235">
    <property type="entry name" value="N-terminal nucleophile aminohydrolases (Ntn hydrolases)"/>
    <property type="match status" value="1"/>
</dbReference>
<dbReference type="PANTHER" id="PTHR34218">
    <property type="entry name" value="PEPTIDASE S45 PENICILLIN AMIDASE"/>
    <property type="match status" value="1"/>
</dbReference>
<evidence type="ECO:0000313" key="9">
    <source>
        <dbReference type="Proteomes" id="UP000295706"/>
    </source>
</evidence>
<comment type="caution">
    <text evidence="8">The sequence shown here is derived from an EMBL/GenBank/DDBJ whole genome shotgun (WGS) entry which is preliminary data.</text>
</comment>
<protein>
    <submittedName>
        <fullName evidence="8">Acylase</fullName>
    </submittedName>
</protein>
<dbReference type="PIRSF" id="PIRSF001227">
    <property type="entry name" value="Pen_acylase"/>
    <property type="match status" value="1"/>
</dbReference>
<feature type="active site" description="Nucleophile" evidence="5">
    <location>
        <position position="200"/>
    </location>
</feature>
<dbReference type="InterPro" id="IPR043146">
    <property type="entry name" value="Penicillin_amidase_N_B-knob"/>
</dbReference>
<dbReference type="OrthoDB" id="9759796at2"/>
<comment type="similarity">
    <text evidence="1">Belongs to the peptidase S45 family.</text>
</comment>
<gene>
    <name evidence="8" type="ORF">EZE20_14100</name>
</gene>
<dbReference type="InterPro" id="IPR023343">
    <property type="entry name" value="Penicillin_amidase_dom1"/>
</dbReference>
<dbReference type="Pfam" id="PF01804">
    <property type="entry name" value="Penicil_amidase"/>
    <property type="match status" value="1"/>
</dbReference>
<dbReference type="GO" id="GO:0017000">
    <property type="term" value="P:antibiotic biosynthetic process"/>
    <property type="evidence" value="ECO:0007669"/>
    <property type="project" value="InterPro"/>
</dbReference>
<evidence type="ECO:0000256" key="1">
    <source>
        <dbReference type="ARBA" id="ARBA00006586"/>
    </source>
</evidence>
<dbReference type="GO" id="GO:0046872">
    <property type="term" value="F:metal ion binding"/>
    <property type="evidence" value="ECO:0007669"/>
    <property type="project" value="UniProtKB-KW"/>
</dbReference>
<feature type="chain" id="PRO_5020833017" evidence="7">
    <location>
        <begin position="18"/>
        <end position="732"/>
    </location>
</feature>
<sequence>MKKVLLLFLFVPFSLLAQPFTPKEIKGWEKQAQRVSIHRDTWGIPHIYGKTDADAVFGLLYAQCEDDFSRVEMNYIEKLGRLAEIKGEEELYNDLLIRLLIDENEAKAEYKKAPEWLRKLLNAYADGINFYLHKHPAVKPALLTRFEPWFPLLWTDGSIGAISTADITTRDLKNFYGNESPSVGYEPTPQVLEEEILTGSNGFAFAPKITESGKAILYINPHVTFYFRPEVHMVSEEGLNAYGAVTWGQFFVYQGFNEYCGWMHTSSRADVADTYLEKVQKQKDGWVYEYDQELRPLKEKTIALTVKEGNALTSKSIQAYYTHHGPIMGKREGQWVSMKANNRSMNMLIQSWQRTKAKGFADYKKAMDLLENTSNNTVYADAEGNIAYWHGNFLPRRDPSYDWSKPVDGSTSATEWKGLHPVSESVHVYNPNSGWLQNCNSTPFTVAGKESPNPEKFPAYMAPDGENFRGVNAVRVLGKPRKYSLDQVIAAGYDTYLTSFEILVPALVNAFETSVPYTDARYPYLVGPVMVLKNWDFYSHENSVATTLAVEWGQKISSKMARTSIPGKPNADQVEKAVAFAATASAEDLLVPFSEMLAELEKNHGKWQIAWGEINRFQRVSADIDQKYSDDQPSLPVGFTSSAWGMLPSYTARYFPGTKKRYGVNGNSFICAVEFGEKVTAKSLLAGGQSGDPTSPHFFDQGEMYTQGKFKDVLFYKEDVLKHTERTYHPGE</sequence>
<keyword evidence="4" id="KW-0865">Zymogen</keyword>
<dbReference type="InterPro" id="IPR002692">
    <property type="entry name" value="S45"/>
</dbReference>
<name>A0A4R4KC93_9BACT</name>
<keyword evidence="2 7" id="KW-0732">Signal</keyword>
<evidence type="ECO:0000256" key="6">
    <source>
        <dbReference type="PIRSR" id="PIRSR001227-2"/>
    </source>
</evidence>
<evidence type="ECO:0000256" key="3">
    <source>
        <dbReference type="ARBA" id="ARBA00022801"/>
    </source>
</evidence>
<dbReference type="Gene3D" id="1.10.439.10">
    <property type="entry name" value="Penicillin Amidohydrolase, domain 1"/>
    <property type="match status" value="1"/>
</dbReference>
<accession>A0A4R4KC93</accession>
<dbReference type="GO" id="GO:0016811">
    <property type="term" value="F:hydrolase activity, acting on carbon-nitrogen (but not peptide) bonds, in linear amides"/>
    <property type="evidence" value="ECO:0007669"/>
    <property type="project" value="InterPro"/>
</dbReference>
<evidence type="ECO:0000256" key="2">
    <source>
        <dbReference type="ARBA" id="ARBA00022729"/>
    </source>
</evidence>
<reference evidence="8 9" key="1">
    <citation type="submission" date="2019-02" db="EMBL/GenBank/DDBJ databases">
        <title>Arundinibacter roseus gen. nov., sp. nov., a new member of the family Cytophagaceae.</title>
        <authorList>
            <person name="Szuroczki S."/>
            <person name="Khayer B."/>
            <person name="Sproer C."/>
            <person name="Toumi M."/>
            <person name="Szabo A."/>
            <person name="Felfoldi T."/>
            <person name="Schumann P."/>
            <person name="Toth E."/>
        </authorList>
    </citation>
    <scope>NUCLEOTIDE SEQUENCE [LARGE SCALE GENOMIC DNA]</scope>
    <source>
        <strain evidence="8 9">DMA-k-7a</strain>
    </source>
</reference>
<keyword evidence="3" id="KW-0378">Hydrolase</keyword>
<dbReference type="Gene3D" id="1.10.1400.10">
    <property type="match status" value="1"/>
</dbReference>
<organism evidence="8 9">
    <name type="scientific">Arundinibacter roseus</name>
    <dbReference type="NCBI Taxonomy" id="2070510"/>
    <lineage>
        <taxon>Bacteria</taxon>
        <taxon>Pseudomonadati</taxon>
        <taxon>Bacteroidota</taxon>
        <taxon>Cytophagia</taxon>
        <taxon>Cytophagales</taxon>
        <taxon>Spirosomataceae</taxon>
        <taxon>Arundinibacter</taxon>
    </lineage>
</organism>
<dbReference type="InterPro" id="IPR029055">
    <property type="entry name" value="Ntn_hydrolases_N"/>
</dbReference>
<dbReference type="InterPro" id="IPR043147">
    <property type="entry name" value="Penicillin_amidase_A-knob"/>
</dbReference>
<dbReference type="PANTHER" id="PTHR34218:SF3">
    <property type="entry name" value="ACYL-HOMOSERINE LACTONE ACYLASE PVDQ"/>
    <property type="match status" value="1"/>
</dbReference>